<feature type="region of interest" description="Disordered" evidence="1">
    <location>
        <begin position="52"/>
        <end position="76"/>
    </location>
</feature>
<proteinExistence type="predicted"/>
<sequence>MSPDHARLERERSEARNPDDYLASHRQVLQLSEEIEANKALLQRRREVLYGQQAGKTAPARPGEGADDIVTNDKSDLREGAEQMRLLLGYLYPDQLARWQVERQEFAWHPADNQPQRAPVLSVRHEQPKADTPRVTLAGGGFLFHSARTTIVQSWNPDDDVLAAPMAGVVSFLKQHTSPEAVARLEKVAIALYDDYVHDSRIWFRIPFFNEYAPGGYGWPRVIFTGRDQRRPYLALAPATNLPAANEGLAVA</sequence>
<evidence type="ECO:0000313" key="2">
    <source>
        <dbReference type="EMBL" id="SCU74277.1"/>
    </source>
</evidence>
<gene>
    <name evidence="2" type="ORF">CNECB9_1700011</name>
</gene>
<feature type="region of interest" description="Disordered" evidence="1">
    <location>
        <begin position="1"/>
        <end position="21"/>
    </location>
</feature>
<evidence type="ECO:0000256" key="1">
    <source>
        <dbReference type="SAM" id="MobiDB-lite"/>
    </source>
</evidence>
<protein>
    <submittedName>
        <fullName evidence="2">Uncharacterized protein</fullName>
    </submittedName>
</protein>
<dbReference type="EMBL" id="FMSH01000080">
    <property type="protein sequence ID" value="SCU74277.1"/>
    <property type="molecule type" value="Genomic_DNA"/>
</dbReference>
<dbReference type="RefSeq" id="WP_340521493.1">
    <property type="nucleotide sequence ID" value="NZ_FMSH01000080.1"/>
</dbReference>
<accession>A0A1K0IN87</accession>
<dbReference type="AlphaFoldDB" id="A0A1K0IN87"/>
<name>A0A1K0IN87_CUPNE</name>
<organism evidence="2">
    <name type="scientific">Cupriavidus necator</name>
    <name type="common">Alcaligenes eutrophus</name>
    <name type="synonym">Ralstonia eutropha</name>
    <dbReference type="NCBI Taxonomy" id="106590"/>
    <lineage>
        <taxon>Bacteria</taxon>
        <taxon>Pseudomonadati</taxon>
        <taxon>Pseudomonadota</taxon>
        <taxon>Betaproteobacteria</taxon>
        <taxon>Burkholderiales</taxon>
        <taxon>Burkholderiaceae</taxon>
        <taxon>Cupriavidus</taxon>
    </lineage>
</organism>
<reference evidence="2" key="1">
    <citation type="submission" date="2016-09" db="EMBL/GenBank/DDBJ databases">
        <authorList>
            <person name="Capua I."/>
            <person name="De Benedictis P."/>
            <person name="Joannis T."/>
            <person name="Lombin L.H."/>
            <person name="Cattoli G."/>
        </authorList>
    </citation>
    <scope>NUCLEOTIDE SEQUENCE</scope>
    <source>
        <strain evidence="2">B9</strain>
    </source>
</reference>